<name>T2KRV3_FORAG</name>
<protein>
    <submittedName>
        <fullName evidence="5">Transcriptional regulator, AraC family</fullName>
    </submittedName>
</protein>
<evidence type="ECO:0000256" key="3">
    <source>
        <dbReference type="ARBA" id="ARBA00023163"/>
    </source>
</evidence>
<feature type="domain" description="HTH araC/xylS-type" evidence="4">
    <location>
        <begin position="171"/>
        <end position="271"/>
    </location>
</feature>
<accession>T2KRV3</accession>
<dbReference type="SUPFAM" id="SSF46689">
    <property type="entry name" value="Homeodomain-like"/>
    <property type="match status" value="1"/>
</dbReference>
<dbReference type="Pfam" id="PF12833">
    <property type="entry name" value="HTH_18"/>
    <property type="match status" value="1"/>
</dbReference>
<dbReference type="Pfam" id="PF02311">
    <property type="entry name" value="AraC_binding"/>
    <property type="match status" value="1"/>
</dbReference>
<dbReference type="InterPro" id="IPR009057">
    <property type="entry name" value="Homeodomain-like_sf"/>
</dbReference>
<reference evidence="5 6" key="1">
    <citation type="journal article" date="2013" name="Appl. Environ. Microbiol.">
        <title>The genome of the alga-associated marine flavobacterium Formosa agariphila KMM 3901T reveals a broad potential for degradation of algal polysaccharides.</title>
        <authorList>
            <person name="Mann A.J."/>
            <person name="Hahnke R.L."/>
            <person name="Huang S."/>
            <person name="Werner J."/>
            <person name="Xing P."/>
            <person name="Barbeyron T."/>
            <person name="Huettel B."/>
            <person name="Stueber K."/>
            <person name="Reinhardt R."/>
            <person name="Harder J."/>
            <person name="Gloeckner F.O."/>
            <person name="Amann R.I."/>
            <person name="Teeling H."/>
        </authorList>
    </citation>
    <scope>NUCLEOTIDE SEQUENCE [LARGE SCALE GENOMIC DNA]</scope>
    <source>
        <strain evidence="6">DSM 15362 / KCTC 12365 / LMG 23005 / KMM 3901</strain>
    </source>
</reference>
<dbReference type="STRING" id="1347342.BN863_30570"/>
<dbReference type="Gene3D" id="1.10.10.60">
    <property type="entry name" value="Homeodomain-like"/>
    <property type="match status" value="1"/>
</dbReference>
<dbReference type="GO" id="GO:0003700">
    <property type="term" value="F:DNA-binding transcription factor activity"/>
    <property type="evidence" value="ECO:0007669"/>
    <property type="project" value="InterPro"/>
</dbReference>
<dbReference type="PANTHER" id="PTHR43280:SF32">
    <property type="entry name" value="TRANSCRIPTIONAL REGULATORY PROTEIN"/>
    <property type="match status" value="1"/>
</dbReference>
<dbReference type="OrthoDB" id="1096411at2"/>
<dbReference type="InterPro" id="IPR018060">
    <property type="entry name" value="HTH_AraC"/>
</dbReference>
<evidence type="ECO:0000313" key="5">
    <source>
        <dbReference type="EMBL" id="CDF80769.1"/>
    </source>
</evidence>
<dbReference type="SUPFAM" id="SSF51182">
    <property type="entry name" value="RmlC-like cupins"/>
    <property type="match status" value="1"/>
</dbReference>
<sequence length="277" mass="32158">MQEQFGIRVNSKIELKQTLKIEPFDTTKRFTKPHKHNKYFEIVYLSQGSGLHTIDTTAYVIDVPQFFFVKREEVHHWSIDTEPKGFVVIFKDEFIENTKDKEINLLVLELSKINMLNVKNKEDQMVIETIFELLCKETKTNSNINIIEGLLKALLSKITSLNTYDKKGVFGDVSEQFLYFLSESPQNNVSYYANKLCITPQYLNTICKQAFNKSASEVIATYINKEAKRLLLYTAYNVSEIAHLLHFKDASHFGKYFKKNNQITPLNYRKSAVSKPV</sequence>
<evidence type="ECO:0000259" key="4">
    <source>
        <dbReference type="PROSITE" id="PS01124"/>
    </source>
</evidence>
<keyword evidence="2" id="KW-0238">DNA-binding</keyword>
<dbReference type="InterPro" id="IPR003313">
    <property type="entry name" value="AraC-bd"/>
</dbReference>
<dbReference type="EMBL" id="HG315671">
    <property type="protein sequence ID" value="CDF80769.1"/>
    <property type="molecule type" value="Genomic_DNA"/>
</dbReference>
<gene>
    <name evidence="5" type="ORF">BN863_30570</name>
</gene>
<keyword evidence="6" id="KW-1185">Reference proteome</keyword>
<dbReference type="SMART" id="SM00342">
    <property type="entry name" value="HTH_ARAC"/>
    <property type="match status" value="1"/>
</dbReference>
<keyword evidence="3" id="KW-0804">Transcription</keyword>
<organism evidence="5 6">
    <name type="scientific">Formosa agariphila (strain DSM 15362 / KCTC 12365 / LMG 23005 / KMM 3901 / M-2Alg 35-1)</name>
    <dbReference type="NCBI Taxonomy" id="1347342"/>
    <lineage>
        <taxon>Bacteria</taxon>
        <taxon>Pseudomonadati</taxon>
        <taxon>Bacteroidota</taxon>
        <taxon>Flavobacteriia</taxon>
        <taxon>Flavobacteriales</taxon>
        <taxon>Flavobacteriaceae</taxon>
        <taxon>Formosa</taxon>
    </lineage>
</organism>
<dbReference type="GO" id="GO:0043565">
    <property type="term" value="F:sequence-specific DNA binding"/>
    <property type="evidence" value="ECO:0007669"/>
    <property type="project" value="InterPro"/>
</dbReference>
<evidence type="ECO:0000313" key="6">
    <source>
        <dbReference type="Proteomes" id="UP000016160"/>
    </source>
</evidence>
<dbReference type="InterPro" id="IPR014710">
    <property type="entry name" value="RmlC-like_jellyroll"/>
</dbReference>
<dbReference type="PANTHER" id="PTHR43280">
    <property type="entry name" value="ARAC-FAMILY TRANSCRIPTIONAL REGULATOR"/>
    <property type="match status" value="1"/>
</dbReference>
<proteinExistence type="predicted"/>
<dbReference type="eggNOG" id="COG2207">
    <property type="taxonomic scope" value="Bacteria"/>
</dbReference>
<dbReference type="Proteomes" id="UP000016160">
    <property type="component" value="Chromosome"/>
</dbReference>
<dbReference type="PATRIC" id="fig|1347342.6.peg.3076"/>
<dbReference type="Gene3D" id="2.60.120.10">
    <property type="entry name" value="Jelly Rolls"/>
    <property type="match status" value="1"/>
</dbReference>
<evidence type="ECO:0000256" key="2">
    <source>
        <dbReference type="ARBA" id="ARBA00023125"/>
    </source>
</evidence>
<dbReference type="InterPro" id="IPR011051">
    <property type="entry name" value="RmlC_Cupin_sf"/>
</dbReference>
<keyword evidence="1" id="KW-0805">Transcription regulation</keyword>
<dbReference type="PROSITE" id="PS01124">
    <property type="entry name" value="HTH_ARAC_FAMILY_2"/>
    <property type="match status" value="1"/>
</dbReference>
<dbReference type="AlphaFoldDB" id="T2KRV3"/>
<dbReference type="RefSeq" id="WP_038532072.1">
    <property type="nucleotide sequence ID" value="NZ_HG315671.1"/>
</dbReference>
<dbReference type="HOGENOM" id="CLU_000445_88_2_10"/>
<evidence type="ECO:0000256" key="1">
    <source>
        <dbReference type="ARBA" id="ARBA00023015"/>
    </source>
</evidence>